<evidence type="ECO:0000313" key="2">
    <source>
        <dbReference type="Proteomes" id="UP000636110"/>
    </source>
</evidence>
<accession>A0ABR6EU65</accession>
<dbReference type="RefSeq" id="WP_182955156.1">
    <property type="nucleotide sequence ID" value="NZ_WNXC01000001.1"/>
</dbReference>
<sequence length="137" mass="15486">METKTALTIQNIIFLRLVQKGVKAAVNLTGAIYEISRPKDSLKEDIVVRTLDMNTEQVQEGVINVNIHLPNLSLTNDSTQPNLPRFREVLEKCMDALQDVTGYDYSFKVIAPGVPYRDGSTWFVNIGVEFWSLIKNN</sequence>
<dbReference type="Proteomes" id="UP000636110">
    <property type="component" value="Unassembled WGS sequence"/>
</dbReference>
<keyword evidence="2" id="KW-1185">Reference proteome</keyword>
<comment type="caution">
    <text evidence="1">The sequence shown here is derived from an EMBL/GenBank/DDBJ whole genome shotgun (WGS) entry which is preliminary data.</text>
</comment>
<name>A0ABR6EU65_9SPHI</name>
<organism evidence="1 2">
    <name type="scientific">Pedobacter gandavensis</name>
    <dbReference type="NCBI Taxonomy" id="2679963"/>
    <lineage>
        <taxon>Bacteria</taxon>
        <taxon>Pseudomonadati</taxon>
        <taxon>Bacteroidota</taxon>
        <taxon>Sphingobacteriia</taxon>
        <taxon>Sphingobacteriales</taxon>
        <taxon>Sphingobacteriaceae</taxon>
        <taxon>Pedobacter</taxon>
    </lineage>
</organism>
<reference evidence="1 2" key="1">
    <citation type="submission" date="2019-11" db="EMBL/GenBank/DDBJ databases">
        <title>Description of Pedobacter sp. LMG 31462T.</title>
        <authorList>
            <person name="Carlier A."/>
            <person name="Qi S."/>
            <person name="Vandamme P."/>
        </authorList>
    </citation>
    <scope>NUCLEOTIDE SEQUENCE [LARGE SCALE GENOMIC DNA]</scope>
    <source>
        <strain evidence="1 2">LMG 31462</strain>
    </source>
</reference>
<dbReference type="EMBL" id="WNXC01000001">
    <property type="protein sequence ID" value="MBB2148808.1"/>
    <property type="molecule type" value="Genomic_DNA"/>
</dbReference>
<evidence type="ECO:0000313" key="1">
    <source>
        <dbReference type="EMBL" id="MBB2148808.1"/>
    </source>
</evidence>
<protein>
    <recommendedName>
        <fullName evidence="3">DUF3168 domain-containing protein</fullName>
    </recommendedName>
</protein>
<proteinExistence type="predicted"/>
<evidence type="ECO:0008006" key="3">
    <source>
        <dbReference type="Google" id="ProtNLM"/>
    </source>
</evidence>
<gene>
    <name evidence="1" type="ORF">GM920_07780</name>
</gene>